<feature type="transmembrane region" description="Helical" evidence="2">
    <location>
        <begin position="25"/>
        <end position="51"/>
    </location>
</feature>
<evidence type="ECO:0008006" key="5">
    <source>
        <dbReference type="Google" id="ProtNLM"/>
    </source>
</evidence>
<evidence type="ECO:0000313" key="3">
    <source>
        <dbReference type="EMBL" id="VEU40856.1"/>
    </source>
</evidence>
<name>A0A448ZFS6_9STRA</name>
<sequence length="598" mass="68453">MAKLRRLPVGLKQKKRHDDQRRQKSYRCCCCCCSIANLFYWSMLVLVLFYVTNSAVIVLHMPTETHSDHVSSLFLHGVYNSSSSNNNSSNNNNNSNSNSPVVASLAGKDAGHQPNTTKATRLDPPQGQDELPVFAICLLTRDDVPILPEWIAYHYHSVRLRHLVVAVDPESDTDPKPVLDSFRTLLGGNYQKKSRRLLVEQWADKDFMPDYFVRGEYGKAPNFVGGFGEPDDSKTWEGWYSKQKHMGKVRIKDQTYVNNHRFRQTRFLSRCTEHLREKYSGNQKGDSNRKKNVWMATLDTDEYLAINPWMLLESGADASGALPADRETVDSVMKLEPASVLRWWVGKQNELQTKESLPSSQHANRNHPVCRQIPRLLFGSVEAANLTVAADKVEPDTTYGFFPKDGTKEFRFASGLPRSKSPMETLRWKYHAAPDDNRNFQPKVVLDVHSIPDTDQDIWGNHVFTVHRPSRALCAPETPNNWNGTLLEAPKERSGPAPKNVEVVDPSPVVAYHYIGSPQRYFERRNDLRRSRKRYLERSNITHGHRNDQWIDRWLPGFVEAVGVDTAAKLLVPREPVLKFPKKAKARKDQRNTDVRRR</sequence>
<gene>
    <name evidence="3" type="ORF">PSNMU_V1.4_AUG-EV-PASAV3_0077680</name>
</gene>
<keyword evidence="2" id="KW-0472">Membrane</keyword>
<evidence type="ECO:0000313" key="4">
    <source>
        <dbReference type="Proteomes" id="UP000291116"/>
    </source>
</evidence>
<keyword evidence="2" id="KW-1133">Transmembrane helix</keyword>
<feature type="region of interest" description="Disordered" evidence="1">
    <location>
        <begin position="84"/>
        <end position="126"/>
    </location>
</feature>
<feature type="compositionally biased region" description="Low complexity" evidence="1">
    <location>
        <begin position="84"/>
        <end position="99"/>
    </location>
</feature>
<evidence type="ECO:0000256" key="2">
    <source>
        <dbReference type="SAM" id="Phobius"/>
    </source>
</evidence>
<dbReference type="AlphaFoldDB" id="A0A448ZFS6"/>
<keyword evidence="4" id="KW-1185">Reference proteome</keyword>
<protein>
    <recommendedName>
        <fullName evidence="5">Glycosyltransferase family 92 protein</fullName>
    </recommendedName>
</protein>
<dbReference type="OrthoDB" id="43958at2759"/>
<dbReference type="Proteomes" id="UP000291116">
    <property type="component" value="Unassembled WGS sequence"/>
</dbReference>
<proteinExistence type="predicted"/>
<accession>A0A448ZFS6</accession>
<reference evidence="3 4" key="1">
    <citation type="submission" date="2019-01" db="EMBL/GenBank/DDBJ databases">
        <authorList>
            <person name="Ferrante I. M."/>
        </authorList>
    </citation>
    <scope>NUCLEOTIDE SEQUENCE [LARGE SCALE GENOMIC DNA]</scope>
    <source>
        <strain evidence="3 4">B856</strain>
    </source>
</reference>
<keyword evidence="2" id="KW-0812">Transmembrane</keyword>
<dbReference type="EMBL" id="CAACVS010000313">
    <property type="protein sequence ID" value="VEU40856.1"/>
    <property type="molecule type" value="Genomic_DNA"/>
</dbReference>
<evidence type="ECO:0000256" key="1">
    <source>
        <dbReference type="SAM" id="MobiDB-lite"/>
    </source>
</evidence>
<organism evidence="3 4">
    <name type="scientific">Pseudo-nitzschia multistriata</name>
    <dbReference type="NCBI Taxonomy" id="183589"/>
    <lineage>
        <taxon>Eukaryota</taxon>
        <taxon>Sar</taxon>
        <taxon>Stramenopiles</taxon>
        <taxon>Ochrophyta</taxon>
        <taxon>Bacillariophyta</taxon>
        <taxon>Bacillariophyceae</taxon>
        <taxon>Bacillariophycidae</taxon>
        <taxon>Bacillariales</taxon>
        <taxon>Bacillariaceae</taxon>
        <taxon>Pseudo-nitzschia</taxon>
    </lineage>
</organism>